<comment type="caution">
    <text evidence="2">The sequence shown here is derived from an EMBL/GenBank/DDBJ whole genome shotgun (WGS) entry which is preliminary data.</text>
</comment>
<sequence>MESGATTDLNTSLYGCCDIIRAADSPISPSITTPGTAGEHRHGPDLHSSADGLCRGALSSTSFTLLCIFTGCELDFPAHWKTSKMVPVPNKTVTRQE</sequence>
<name>A0AAV6R6D8_SOLSE</name>
<protein>
    <submittedName>
        <fullName evidence="2">Uncharacterized protein</fullName>
    </submittedName>
</protein>
<reference evidence="2 3" key="1">
    <citation type="journal article" date="2021" name="Sci. Rep.">
        <title>Chromosome anchoring in Senegalese sole (Solea senegalensis) reveals sex-associated markers and genome rearrangements in flatfish.</title>
        <authorList>
            <person name="Guerrero-Cozar I."/>
            <person name="Gomez-Garrido J."/>
            <person name="Berbel C."/>
            <person name="Martinez-Blanch J.F."/>
            <person name="Alioto T."/>
            <person name="Claros M.G."/>
            <person name="Gagnaire P.A."/>
            <person name="Manchado M."/>
        </authorList>
    </citation>
    <scope>NUCLEOTIDE SEQUENCE [LARGE SCALE GENOMIC DNA]</scope>
    <source>
        <strain evidence="2">Sse05_10M</strain>
    </source>
</reference>
<gene>
    <name evidence="2" type="ORF">JOB18_036705</name>
</gene>
<dbReference type="Proteomes" id="UP000693946">
    <property type="component" value="Linkage Group LG20"/>
</dbReference>
<keyword evidence="3" id="KW-1185">Reference proteome</keyword>
<evidence type="ECO:0000256" key="1">
    <source>
        <dbReference type="SAM" id="MobiDB-lite"/>
    </source>
</evidence>
<evidence type="ECO:0000313" key="3">
    <source>
        <dbReference type="Proteomes" id="UP000693946"/>
    </source>
</evidence>
<dbReference type="AlphaFoldDB" id="A0AAV6R6D8"/>
<accession>A0AAV6R6D8</accession>
<evidence type="ECO:0000313" key="2">
    <source>
        <dbReference type="EMBL" id="KAG7500992.1"/>
    </source>
</evidence>
<feature type="region of interest" description="Disordered" evidence="1">
    <location>
        <begin position="25"/>
        <end position="46"/>
    </location>
</feature>
<dbReference type="EMBL" id="JAGKHQ010000013">
    <property type="protein sequence ID" value="KAG7500992.1"/>
    <property type="molecule type" value="Genomic_DNA"/>
</dbReference>
<organism evidence="2 3">
    <name type="scientific">Solea senegalensis</name>
    <name type="common">Senegalese sole</name>
    <dbReference type="NCBI Taxonomy" id="28829"/>
    <lineage>
        <taxon>Eukaryota</taxon>
        <taxon>Metazoa</taxon>
        <taxon>Chordata</taxon>
        <taxon>Craniata</taxon>
        <taxon>Vertebrata</taxon>
        <taxon>Euteleostomi</taxon>
        <taxon>Actinopterygii</taxon>
        <taxon>Neopterygii</taxon>
        <taxon>Teleostei</taxon>
        <taxon>Neoteleostei</taxon>
        <taxon>Acanthomorphata</taxon>
        <taxon>Carangaria</taxon>
        <taxon>Pleuronectiformes</taxon>
        <taxon>Pleuronectoidei</taxon>
        <taxon>Soleidae</taxon>
        <taxon>Solea</taxon>
    </lineage>
</organism>
<proteinExistence type="predicted"/>